<comment type="caution">
    <text evidence="1">The sequence shown here is derived from an EMBL/GenBank/DDBJ whole genome shotgun (WGS) entry which is preliminary data.</text>
</comment>
<evidence type="ECO:0000313" key="2">
    <source>
        <dbReference type="Proteomes" id="UP001633002"/>
    </source>
</evidence>
<dbReference type="AlphaFoldDB" id="A0ABD3HVK7"/>
<organism evidence="1 2">
    <name type="scientific">Riccia sorocarpa</name>
    <dbReference type="NCBI Taxonomy" id="122646"/>
    <lineage>
        <taxon>Eukaryota</taxon>
        <taxon>Viridiplantae</taxon>
        <taxon>Streptophyta</taxon>
        <taxon>Embryophyta</taxon>
        <taxon>Marchantiophyta</taxon>
        <taxon>Marchantiopsida</taxon>
        <taxon>Marchantiidae</taxon>
        <taxon>Marchantiales</taxon>
        <taxon>Ricciaceae</taxon>
        <taxon>Riccia</taxon>
    </lineage>
</organism>
<proteinExistence type="predicted"/>
<dbReference type="EMBL" id="JBJQOH010000002">
    <property type="protein sequence ID" value="KAL3695538.1"/>
    <property type="molecule type" value="Genomic_DNA"/>
</dbReference>
<gene>
    <name evidence="1" type="ORF">R1sor_009614</name>
</gene>
<sequence>MERGKKSPPREAVKRRDRSRIEEDIAGLEGRLPCMRPGVYARGRAYGNGSVRERKQFVVVLCHGIVVMVLSSSSSWGGRRRKETRVPGRRRRRYSELAVRRRGGGGAEAWLCIMTCNTLAS</sequence>
<reference evidence="1 2" key="1">
    <citation type="submission" date="2024-09" db="EMBL/GenBank/DDBJ databases">
        <title>Chromosome-scale assembly of Riccia sorocarpa.</title>
        <authorList>
            <person name="Paukszto L."/>
        </authorList>
    </citation>
    <scope>NUCLEOTIDE SEQUENCE [LARGE SCALE GENOMIC DNA]</scope>
    <source>
        <strain evidence="1">LP-2024</strain>
        <tissue evidence="1">Aerial parts of the thallus</tissue>
    </source>
</reference>
<keyword evidence="2" id="KW-1185">Reference proteome</keyword>
<name>A0ABD3HVK7_9MARC</name>
<protein>
    <submittedName>
        <fullName evidence="1">Uncharacterized protein</fullName>
    </submittedName>
</protein>
<dbReference type="Proteomes" id="UP001633002">
    <property type="component" value="Unassembled WGS sequence"/>
</dbReference>
<accession>A0ABD3HVK7</accession>
<evidence type="ECO:0000313" key="1">
    <source>
        <dbReference type="EMBL" id="KAL3695538.1"/>
    </source>
</evidence>